<proteinExistence type="predicted"/>
<gene>
    <name evidence="1" type="ORF">QJS10_CPB20g01879</name>
</gene>
<reference evidence="1" key="2">
    <citation type="submission" date="2023-06" db="EMBL/GenBank/DDBJ databases">
        <authorList>
            <person name="Ma L."/>
            <person name="Liu K.-W."/>
            <person name="Li Z."/>
            <person name="Hsiao Y.-Y."/>
            <person name="Qi Y."/>
            <person name="Fu T."/>
            <person name="Tang G."/>
            <person name="Zhang D."/>
            <person name="Sun W.-H."/>
            <person name="Liu D.-K."/>
            <person name="Li Y."/>
            <person name="Chen G.-Z."/>
            <person name="Liu X.-D."/>
            <person name="Liao X.-Y."/>
            <person name="Jiang Y.-T."/>
            <person name="Yu X."/>
            <person name="Hao Y."/>
            <person name="Huang J."/>
            <person name="Zhao X.-W."/>
            <person name="Ke S."/>
            <person name="Chen Y.-Y."/>
            <person name="Wu W.-L."/>
            <person name="Hsu J.-L."/>
            <person name="Lin Y.-F."/>
            <person name="Huang M.-D."/>
            <person name="Li C.-Y."/>
            <person name="Huang L."/>
            <person name="Wang Z.-W."/>
            <person name="Zhao X."/>
            <person name="Zhong W.-Y."/>
            <person name="Peng D.-H."/>
            <person name="Ahmad S."/>
            <person name="Lan S."/>
            <person name="Zhang J.-S."/>
            <person name="Tsai W.-C."/>
            <person name="Van De Peer Y."/>
            <person name="Liu Z.-J."/>
        </authorList>
    </citation>
    <scope>NUCLEOTIDE SEQUENCE</scope>
    <source>
        <strain evidence="1">CP</strain>
        <tissue evidence="1">Leaves</tissue>
    </source>
</reference>
<reference evidence="1" key="1">
    <citation type="journal article" date="2023" name="Nat. Commun.">
        <title>Diploid and tetraploid genomes of Acorus and the evolution of monocots.</title>
        <authorList>
            <person name="Ma L."/>
            <person name="Liu K.W."/>
            <person name="Li Z."/>
            <person name="Hsiao Y.Y."/>
            <person name="Qi Y."/>
            <person name="Fu T."/>
            <person name="Tang G.D."/>
            <person name="Zhang D."/>
            <person name="Sun W.H."/>
            <person name="Liu D.K."/>
            <person name="Li Y."/>
            <person name="Chen G.Z."/>
            <person name="Liu X.D."/>
            <person name="Liao X.Y."/>
            <person name="Jiang Y.T."/>
            <person name="Yu X."/>
            <person name="Hao Y."/>
            <person name="Huang J."/>
            <person name="Zhao X.W."/>
            <person name="Ke S."/>
            <person name="Chen Y.Y."/>
            <person name="Wu W.L."/>
            <person name="Hsu J.L."/>
            <person name="Lin Y.F."/>
            <person name="Huang M.D."/>
            <person name="Li C.Y."/>
            <person name="Huang L."/>
            <person name="Wang Z.W."/>
            <person name="Zhao X."/>
            <person name="Zhong W.Y."/>
            <person name="Peng D.H."/>
            <person name="Ahmad S."/>
            <person name="Lan S."/>
            <person name="Zhang J.S."/>
            <person name="Tsai W.C."/>
            <person name="Van de Peer Y."/>
            <person name="Liu Z.J."/>
        </authorList>
    </citation>
    <scope>NUCLEOTIDE SEQUENCE</scope>
    <source>
        <strain evidence="1">CP</strain>
    </source>
</reference>
<sequence length="132" mass="14978">MRPKFATFENLVESMSLEDQVGDTLRVLDVMYKAGYVLGTSRCHSLVGRLCSENPQHAGKHLEEILGDTRTVISGCGKKASFNPSILCAIKYGSRPMRMRMLKSLLAFMEDEDSFRLVRARYIIGFFRFIFG</sequence>
<evidence type="ECO:0000313" key="2">
    <source>
        <dbReference type="Proteomes" id="UP001180020"/>
    </source>
</evidence>
<dbReference type="Proteomes" id="UP001180020">
    <property type="component" value="Unassembled WGS sequence"/>
</dbReference>
<keyword evidence="2" id="KW-1185">Reference proteome</keyword>
<name>A0AAV9CE34_ACOCL</name>
<protein>
    <recommendedName>
        <fullName evidence="3">Pentatricopeptide repeat-containing protein</fullName>
    </recommendedName>
</protein>
<evidence type="ECO:0008006" key="3">
    <source>
        <dbReference type="Google" id="ProtNLM"/>
    </source>
</evidence>
<accession>A0AAV9CE34</accession>
<organism evidence="1 2">
    <name type="scientific">Acorus calamus</name>
    <name type="common">Sweet flag</name>
    <dbReference type="NCBI Taxonomy" id="4465"/>
    <lineage>
        <taxon>Eukaryota</taxon>
        <taxon>Viridiplantae</taxon>
        <taxon>Streptophyta</taxon>
        <taxon>Embryophyta</taxon>
        <taxon>Tracheophyta</taxon>
        <taxon>Spermatophyta</taxon>
        <taxon>Magnoliopsida</taxon>
        <taxon>Liliopsida</taxon>
        <taxon>Acoraceae</taxon>
        <taxon>Acorus</taxon>
    </lineage>
</organism>
<evidence type="ECO:0000313" key="1">
    <source>
        <dbReference type="EMBL" id="KAK1286947.1"/>
    </source>
</evidence>
<dbReference type="EMBL" id="JAUJYO010000020">
    <property type="protein sequence ID" value="KAK1286947.1"/>
    <property type="molecule type" value="Genomic_DNA"/>
</dbReference>
<comment type="caution">
    <text evidence="1">The sequence shown here is derived from an EMBL/GenBank/DDBJ whole genome shotgun (WGS) entry which is preliminary data.</text>
</comment>
<dbReference type="AlphaFoldDB" id="A0AAV9CE34"/>